<dbReference type="Gene3D" id="3.40.50.720">
    <property type="entry name" value="NAD(P)-binding Rossmann-like Domain"/>
    <property type="match status" value="1"/>
</dbReference>
<evidence type="ECO:0000313" key="1">
    <source>
        <dbReference type="EMBL" id="SVE42207.1"/>
    </source>
</evidence>
<evidence type="ECO:0008006" key="2">
    <source>
        <dbReference type="Google" id="ProtNLM"/>
    </source>
</evidence>
<accession>A0A383DCK6</accession>
<protein>
    <recommendedName>
        <fullName evidence="2">SDR family NAD(P)-dependent oxidoreductase</fullName>
    </recommendedName>
</protein>
<dbReference type="AlphaFoldDB" id="A0A383DCK6"/>
<gene>
    <name evidence="1" type="ORF">METZ01_LOCUS495061</name>
</gene>
<feature type="non-terminal residue" evidence="1">
    <location>
        <position position="97"/>
    </location>
</feature>
<dbReference type="EMBL" id="UINC01216177">
    <property type="protein sequence ID" value="SVE42207.1"/>
    <property type="molecule type" value="Genomic_DNA"/>
</dbReference>
<dbReference type="SUPFAM" id="SSF51735">
    <property type="entry name" value="NAD(P)-binding Rossmann-fold domains"/>
    <property type="match status" value="1"/>
</dbReference>
<dbReference type="InterPro" id="IPR002347">
    <property type="entry name" value="SDR_fam"/>
</dbReference>
<dbReference type="Pfam" id="PF00106">
    <property type="entry name" value="adh_short"/>
    <property type="match status" value="1"/>
</dbReference>
<dbReference type="InterPro" id="IPR036291">
    <property type="entry name" value="NAD(P)-bd_dom_sf"/>
</dbReference>
<dbReference type="PRINTS" id="PR00081">
    <property type="entry name" value="GDHRDH"/>
</dbReference>
<proteinExistence type="predicted"/>
<sequence>MDLGLQGKTAVVTGGASSIGKAIVEGLCAEGASVVIADFDEEQAKRVVAQLRTDGYAASFIFTDVGDRAQVERLVEHALKEHEHIDILVNGAGWTVN</sequence>
<name>A0A383DCK6_9ZZZZ</name>
<organism evidence="1">
    <name type="scientific">marine metagenome</name>
    <dbReference type="NCBI Taxonomy" id="408172"/>
    <lineage>
        <taxon>unclassified sequences</taxon>
        <taxon>metagenomes</taxon>
        <taxon>ecological metagenomes</taxon>
    </lineage>
</organism>
<dbReference type="PANTHER" id="PTHR42820">
    <property type="entry name" value="SHORT-CHAIN DEHYDROGENASE REDUCTASE"/>
    <property type="match status" value="1"/>
</dbReference>
<dbReference type="PANTHER" id="PTHR42820:SF1">
    <property type="entry name" value="SHORT-CHAIN DEHYDROGENASE_REDUCTASE FAMILY PROTEIN"/>
    <property type="match status" value="1"/>
</dbReference>
<reference evidence="1" key="1">
    <citation type="submission" date="2018-05" db="EMBL/GenBank/DDBJ databases">
        <authorList>
            <person name="Lanie J.A."/>
            <person name="Ng W.-L."/>
            <person name="Kazmierczak K.M."/>
            <person name="Andrzejewski T.M."/>
            <person name="Davidsen T.M."/>
            <person name="Wayne K.J."/>
            <person name="Tettelin H."/>
            <person name="Glass J.I."/>
            <person name="Rusch D."/>
            <person name="Podicherti R."/>
            <person name="Tsui H.-C.T."/>
            <person name="Winkler M.E."/>
        </authorList>
    </citation>
    <scope>NUCLEOTIDE SEQUENCE</scope>
</reference>